<protein>
    <recommendedName>
        <fullName evidence="3">HhH-GPD domain-containing protein</fullName>
    </recommendedName>
</protein>
<dbReference type="GO" id="GO:0006307">
    <property type="term" value="P:DNA alkylation repair"/>
    <property type="evidence" value="ECO:0007669"/>
    <property type="project" value="TreeGrafter"/>
</dbReference>
<comment type="caution">
    <text evidence="4">The sequence shown here is derived from an EMBL/GenBank/DDBJ whole genome shotgun (WGS) entry which is preliminary data.</text>
</comment>
<dbReference type="GO" id="GO:0006285">
    <property type="term" value="P:base-excision repair, AP site formation"/>
    <property type="evidence" value="ECO:0007669"/>
    <property type="project" value="UniProtKB-ARBA"/>
</dbReference>
<dbReference type="SMART" id="SM00478">
    <property type="entry name" value="ENDO3c"/>
    <property type="match status" value="1"/>
</dbReference>
<organism evidence="4 5">
    <name type="scientific">Ogataea philodendri</name>
    <dbReference type="NCBI Taxonomy" id="1378263"/>
    <lineage>
        <taxon>Eukaryota</taxon>
        <taxon>Fungi</taxon>
        <taxon>Dikarya</taxon>
        <taxon>Ascomycota</taxon>
        <taxon>Saccharomycotina</taxon>
        <taxon>Pichiomycetes</taxon>
        <taxon>Pichiales</taxon>
        <taxon>Pichiaceae</taxon>
        <taxon>Ogataea</taxon>
    </lineage>
</organism>
<proteinExistence type="predicted"/>
<accession>A0A9P8PAJ5</accession>
<keyword evidence="1" id="KW-0227">DNA damage</keyword>
<dbReference type="SUPFAM" id="SSF48150">
    <property type="entry name" value="DNA-glycosylase"/>
    <property type="match status" value="1"/>
</dbReference>
<dbReference type="GO" id="GO:0032131">
    <property type="term" value="F:alkylated DNA binding"/>
    <property type="evidence" value="ECO:0007669"/>
    <property type="project" value="TreeGrafter"/>
</dbReference>
<dbReference type="GO" id="GO:0005634">
    <property type="term" value="C:nucleus"/>
    <property type="evidence" value="ECO:0007669"/>
    <property type="project" value="TreeGrafter"/>
</dbReference>
<dbReference type="InterPro" id="IPR051912">
    <property type="entry name" value="Alkylbase_DNA_Glycosylase/TA"/>
</dbReference>
<dbReference type="RefSeq" id="XP_046062861.1">
    <property type="nucleotide sequence ID" value="XM_046203046.1"/>
</dbReference>
<sequence length="305" mass="34483">MKRSAAAASENGKTALKKAKLVQFEASFPKLDYFDATKKKSAKAPNAFKLDVFEKNNSSRLVEGLQYILKKDPSLSKYLETPFGGYLKDDDGPKPLKHYFDSLVSGLISQQISGKAAKAIKQKVIDNLSEDKELPTAEIFDSKSIQELRECGLSYKKAEFVKRLSKAFIESEEIPPEGVKFTDSYFTTTDDITINLDLQKFKGIGPWSASMFLMFALQRYDIFEVSDLGIRRGATVYLSQRPELLKEINAKLKELELPKLPKSSQNPKFVSDHVINCLAHQFVPYKSIWMLLLWRVSDTSVEALE</sequence>
<dbReference type="Gene3D" id="1.10.1670.40">
    <property type="match status" value="1"/>
</dbReference>
<evidence type="ECO:0000256" key="1">
    <source>
        <dbReference type="ARBA" id="ARBA00022763"/>
    </source>
</evidence>
<dbReference type="Gene3D" id="1.10.340.30">
    <property type="entry name" value="Hypothetical protein, domain 2"/>
    <property type="match status" value="1"/>
</dbReference>
<dbReference type="PANTHER" id="PTHR43003:SF5">
    <property type="entry name" value="DNA-3-METHYLADENINE GLYCOSYLASE"/>
    <property type="match status" value="1"/>
</dbReference>
<dbReference type="GO" id="GO:0043916">
    <property type="term" value="F:DNA-7-methylguanine glycosylase activity"/>
    <property type="evidence" value="ECO:0007669"/>
    <property type="project" value="TreeGrafter"/>
</dbReference>
<reference evidence="4" key="1">
    <citation type="journal article" date="2021" name="Open Biol.">
        <title>Shared evolutionary footprints suggest mitochondrial oxidative damage underlies multiple complex I losses in fungi.</title>
        <authorList>
            <person name="Schikora-Tamarit M.A."/>
            <person name="Marcet-Houben M."/>
            <person name="Nosek J."/>
            <person name="Gabaldon T."/>
        </authorList>
    </citation>
    <scope>NUCLEOTIDE SEQUENCE</scope>
    <source>
        <strain evidence="4">CBS6075</strain>
    </source>
</reference>
<evidence type="ECO:0000313" key="5">
    <source>
        <dbReference type="Proteomes" id="UP000769157"/>
    </source>
</evidence>
<dbReference type="PANTHER" id="PTHR43003">
    <property type="entry name" value="DNA-3-METHYLADENINE GLYCOSYLASE"/>
    <property type="match status" value="1"/>
</dbReference>
<dbReference type="OrthoDB" id="415889at2759"/>
<name>A0A9P8PAJ5_9ASCO</name>
<dbReference type="AlphaFoldDB" id="A0A9P8PAJ5"/>
<dbReference type="Proteomes" id="UP000769157">
    <property type="component" value="Unassembled WGS sequence"/>
</dbReference>
<feature type="domain" description="HhH-GPD" evidence="3">
    <location>
        <begin position="108"/>
        <end position="265"/>
    </location>
</feature>
<reference evidence="4" key="2">
    <citation type="submission" date="2021-01" db="EMBL/GenBank/DDBJ databases">
        <authorList>
            <person name="Schikora-Tamarit M.A."/>
        </authorList>
    </citation>
    <scope>NUCLEOTIDE SEQUENCE</scope>
    <source>
        <strain evidence="4">CBS6075</strain>
    </source>
</reference>
<keyword evidence="2" id="KW-0234">DNA repair</keyword>
<evidence type="ECO:0000256" key="2">
    <source>
        <dbReference type="ARBA" id="ARBA00023204"/>
    </source>
</evidence>
<dbReference type="EMBL" id="JAEUBE010000158">
    <property type="protein sequence ID" value="KAH3668447.1"/>
    <property type="molecule type" value="Genomic_DNA"/>
</dbReference>
<dbReference type="CDD" id="cd00056">
    <property type="entry name" value="ENDO3c"/>
    <property type="match status" value="1"/>
</dbReference>
<dbReference type="GO" id="GO:0008725">
    <property type="term" value="F:DNA-3-methyladenine glycosylase activity"/>
    <property type="evidence" value="ECO:0007669"/>
    <property type="project" value="TreeGrafter"/>
</dbReference>
<keyword evidence="5" id="KW-1185">Reference proteome</keyword>
<evidence type="ECO:0000259" key="3">
    <source>
        <dbReference type="SMART" id="SM00478"/>
    </source>
</evidence>
<dbReference type="Pfam" id="PF00730">
    <property type="entry name" value="HhH-GPD"/>
    <property type="match status" value="1"/>
</dbReference>
<dbReference type="GeneID" id="70234168"/>
<evidence type="ECO:0000313" key="4">
    <source>
        <dbReference type="EMBL" id="KAH3668447.1"/>
    </source>
</evidence>
<gene>
    <name evidence="4" type="ORF">OGAPHI_002201</name>
</gene>
<dbReference type="InterPro" id="IPR003265">
    <property type="entry name" value="HhH-GPD_domain"/>
</dbReference>
<dbReference type="GO" id="GO:0032993">
    <property type="term" value="C:protein-DNA complex"/>
    <property type="evidence" value="ECO:0007669"/>
    <property type="project" value="TreeGrafter"/>
</dbReference>
<dbReference type="InterPro" id="IPR011257">
    <property type="entry name" value="DNA_glycosylase"/>
</dbReference>